<evidence type="ECO:0008006" key="5">
    <source>
        <dbReference type="Google" id="ProtNLM"/>
    </source>
</evidence>
<dbReference type="AlphaFoldDB" id="A0A3G7TTE8"/>
<evidence type="ECO:0000256" key="2">
    <source>
        <dbReference type="SAM" id="MobiDB-lite"/>
    </source>
</evidence>
<dbReference type="Proteomes" id="UP000268048">
    <property type="component" value="Chromosome"/>
</dbReference>
<feature type="coiled-coil region" evidence="1">
    <location>
        <begin position="422"/>
        <end position="470"/>
    </location>
</feature>
<accession>A0A3G7TTE8</accession>
<feature type="compositionally biased region" description="Basic and acidic residues" evidence="2">
    <location>
        <begin position="219"/>
        <end position="231"/>
    </location>
</feature>
<evidence type="ECO:0000313" key="3">
    <source>
        <dbReference type="EMBL" id="AZE50171.1"/>
    </source>
</evidence>
<evidence type="ECO:0000313" key="4">
    <source>
        <dbReference type="Proteomes" id="UP000268048"/>
    </source>
</evidence>
<organism evidence="3 4">
    <name type="scientific">Pseudomonas chlororaphis</name>
    <dbReference type="NCBI Taxonomy" id="587753"/>
    <lineage>
        <taxon>Bacteria</taxon>
        <taxon>Pseudomonadati</taxon>
        <taxon>Pseudomonadota</taxon>
        <taxon>Gammaproteobacteria</taxon>
        <taxon>Pseudomonadales</taxon>
        <taxon>Pseudomonadaceae</taxon>
        <taxon>Pseudomonas</taxon>
    </lineage>
</organism>
<proteinExistence type="predicted"/>
<sequence>MLLRTISIKKAEQEVLNGAVLCSFAIPMLNHNFLAYSLNEGAEVGESRVYLAMLNKAGQSYSLSSIEAEEDWRQVIQVFKDIVTHASLPEGRQQGAGSSTDIPYHLIDLKDCVIPTGNLSDHRSLTIKKNLVMKLISSEASVARLPAIDSAELGVPALDASILMTSQATPAAQAVAECIEDEVSDSNEHCSPGSDEDLGGDALDGAPSGFASIGNPEELSQKPEEAETDVERGITDASLFTESFQYDMTEMPTANAEQYVDSSESDTPLSGHLTPEVVADHSANSEVDIGRLSQGIQSTLAGLAEVVRDLASEEEMKLIQSDEYDLSISDSVPTLMDRQVQATADIDQSAQVAGDITPDEVADCPIPLENSLDETQFLMATLPEAETALQGADTDHLLLDVESTLSNLALMAQELTQQKLVAVKQQEALELLKEQLQERERKLHEKDEHLRQLQSQLQQEKIAIDKSAEHNSRVIAERSAALQQLAESVESRERSVARRSELMQLEQQRLDEISAKQSIRAAELEKRDVGIQQKNAELVERLAQLSSTRKKLSNIVKGFNETVTFNNSLHSISSTLLSDDE</sequence>
<reference evidence="3 4" key="1">
    <citation type="submission" date="2018-03" db="EMBL/GenBank/DDBJ databases">
        <title>Diversity of phytobeneficial traits revealed by whole-genome analysis of worldwide-isolated phenazine-producing Pseudomonas spp.</title>
        <authorList>
            <person name="Biessy A."/>
            <person name="Novinscak A."/>
            <person name="Blom J."/>
            <person name="Leger G."/>
            <person name="Thomashow L.S."/>
            <person name="Cazorla F.M."/>
            <person name="Josic D."/>
            <person name="Filion M."/>
        </authorList>
    </citation>
    <scope>NUCLEOTIDE SEQUENCE [LARGE SCALE GENOMIC DNA]</scope>
    <source>
        <strain evidence="3 4">B25</strain>
    </source>
</reference>
<name>A0A3G7TTE8_9PSED</name>
<gene>
    <name evidence="3" type="ORF">C4K04_4512</name>
</gene>
<dbReference type="RefSeq" id="WP_124321681.1">
    <property type="nucleotide sequence ID" value="NZ_CP027753.1"/>
</dbReference>
<feature type="compositionally biased region" description="Low complexity" evidence="2">
    <location>
        <begin position="200"/>
        <end position="209"/>
    </location>
</feature>
<protein>
    <recommendedName>
        <fullName evidence="5">Chromosome segregation ATPase</fullName>
    </recommendedName>
</protein>
<evidence type="ECO:0000256" key="1">
    <source>
        <dbReference type="SAM" id="Coils"/>
    </source>
</evidence>
<dbReference type="EMBL" id="CP027753">
    <property type="protein sequence ID" value="AZE50171.1"/>
    <property type="molecule type" value="Genomic_DNA"/>
</dbReference>
<feature type="region of interest" description="Disordered" evidence="2">
    <location>
        <begin position="183"/>
        <end position="231"/>
    </location>
</feature>
<keyword evidence="1" id="KW-0175">Coiled coil</keyword>